<proteinExistence type="predicted"/>
<gene>
    <name evidence="1" type="ORF">CPT_Miami_255</name>
</gene>
<sequence length="316" mass="36749">MEKKKEPSLSESDSSKNMLRTPFDLVDDYQENQKGVIDTNPPKLIPRITGVRCSLFRREDLVKAMRVISSPFRPAESSENDAAQQQQRIEILAKKIAGTFDCSREQAERIVRGALVQKGINEALDNMFDNLSEFQEIGEIKDGRLTLIPSNEKGVIKLALPNDQLPTDVLGQKPDLAWDGEPAFRREDLFKDIPDVDLEEAYPGTRKTNPELYRTSPYPTPEEMITSQNIGMGKLVHVTDKWFFYRHHQFHNIHHKRRRAHFDEISLMLMRFNWARHKEELHKKKYHIFDKTPRAKAERLALKRSREKIKSTLMIS</sequence>
<reference evidence="1 2" key="1">
    <citation type="submission" date="2020-07" db="EMBL/GenBank/DDBJ databases">
        <title>Complete genome sequence of Klebsiella pneumoniae phage Miami.</title>
        <authorList>
            <person name="Mora D.A."/>
            <person name="Lessor L."/>
            <person name="Gill J."/>
            <person name="Liu M."/>
        </authorList>
    </citation>
    <scope>NUCLEOTIDE SEQUENCE [LARGE SCALE GENOMIC DNA]</scope>
</reference>
<dbReference type="EMBL" id="MT701590">
    <property type="protein sequence ID" value="QPB09350.1"/>
    <property type="molecule type" value="Genomic_DNA"/>
</dbReference>
<evidence type="ECO:0000313" key="1">
    <source>
        <dbReference type="EMBL" id="QPB09350.1"/>
    </source>
</evidence>
<accession>A0A873WD90</accession>
<protein>
    <submittedName>
        <fullName evidence="1">Uncharacterized protein</fullName>
    </submittedName>
</protein>
<organism evidence="1 2">
    <name type="scientific">Klebsiella phage Miami</name>
    <dbReference type="NCBI Taxonomy" id="2767581"/>
    <lineage>
        <taxon>Viruses</taxon>
        <taxon>Duplodnaviria</taxon>
        <taxon>Heunggongvirae</taxon>
        <taxon>Uroviricota</taxon>
        <taxon>Caudoviricetes</taxon>
        <taxon>Chimalliviridae</taxon>
        <taxon>Miamivirus</taxon>
        <taxon>Miamivirus miami</taxon>
    </lineage>
</organism>
<keyword evidence="2" id="KW-1185">Reference proteome</keyword>
<evidence type="ECO:0000313" key="2">
    <source>
        <dbReference type="Proteomes" id="UP000662782"/>
    </source>
</evidence>
<dbReference type="Proteomes" id="UP000662782">
    <property type="component" value="Segment"/>
</dbReference>
<name>A0A873WD90_9CAUD</name>